<evidence type="ECO:0000256" key="6">
    <source>
        <dbReference type="ARBA" id="ARBA00023002"/>
    </source>
</evidence>
<dbReference type="PANTHER" id="PTHR11496:SF83">
    <property type="entry name" value="HYDROXYACID-OXOACID TRANSHYDROGENASE, MITOCHONDRIAL"/>
    <property type="match status" value="1"/>
</dbReference>
<keyword evidence="12" id="KW-1185">Reference proteome</keyword>
<evidence type="ECO:0000259" key="10">
    <source>
        <dbReference type="Pfam" id="PF25137"/>
    </source>
</evidence>
<comment type="subcellular location">
    <subcellularLocation>
        <location evidence="2">Mitochondrion</location>
    </subcellularLocation>
</comment>
<dbReference type="FunFam" id="3.40.50.1970:FF:000003">
    <property type="entry name" value="Alcohol dehydrogenase, iron-containing"/>
    <property type="match status" value="1"/>
</dbReference>
<dbReference type="Pfam" id="PF25137">
    <property type="entry name" value="ADH_Fe_C"/>
    <property type="match status" value="1"/>
</dbReference>
<dbReference type="BRENDA" id="1.1.99.24">
    <property type="organism ID" value="6252"/>
</dbReference>
<accession>K0T042</accession>
<evidence type="ECO:0000256" key="1">
    <source>
        <dbReference type="ARBA" id="ARBA00000813"/>
    </source>
</evidence>
<comment type="similarity">
    <text evidence="3">Belongs to the iron-containing alcohol dehydrogenase family. Hydroxyacid-oxoacid transhydrogenase subfamily.</text>
</comment>
<dbReference type="InterPro" id="IPR001670">
    <property type="entry name" value="ADH_Fe/GldA"/>
</dbReference>
<feature type="domain" description="Fe-containing alcohol dehydrogenase-like C-terminal" evidence="10">
    <location>
        <begin position="265"/>
        <end position="330"/>
    </location>
</feature>
<comment type="catalytic activity">
    <reaction evidence="1">
        <text>(S)-3-hydroxybutanoate + 2-oxoglutarate = (R)-2-hydroxyglutarate + acetoacetate</text>
        <dbReference type="Rhea" id="RHEA:23048"/>
        <dbReference type="ChEBI" id="CHEBI:11047"/>
        <dbReference type="ChEBI" id="CHEBI:13705"/>
        <dbReference type="ChEBI" id="CHEBI:15801"/>
        <dbReference type="ChEBI" id="CHEBI:16810"/>
        <dbReference type="EC" id="1.1.99.24"/>
    </reaction>
</comment>
<dbReference type="AlphaFoldDB" id="K0T042"/>
<dbReference type="EMBL" id="AGNL01008351">
    <property type="protein sequence ID" value="EJK70579.1"/>
    <property type="molecule type" value="Genomic_DNA"/>
</dbReference>
<evidence type="ECO:0000313" key="12">
    <source>
        <dbReference type="Proteomes" id="UP000266841"/>
    </source>
</evidence>
<gene>
    <name evidence="11" type="ORF">THAOC_08052</name>
</gene>
<comment type="caution">
    <text evidence="11">The sequence shown here is derived from an EMBL/GenBank/DDBJ whole genome shotgun (WGS) entry which is preliminary data.</text>
</comment>
<dbReference type="eggNOG" id="KOG3857">
    <property type="taxonomic scope" value="Eukaryota"/>
</dbReference>
<evidence type="ECO:0000313" key="11">
    <source>
        <dbReference type="EMBL" id="EJK70579.1"/>
    </source>
</evidence>
<dbReference type="Proteomes" id="UP000266841">
    <property type="component" value="Unassembled WGS sequence"/>
</dbReference>
<dbReference type="GO" id="GO:0005739">
    <property type="term" value="C:mitochondrion"/>
    <property type="evidence" value="ECO:0007669"/>
    <property type="project" value="UniProtKB-SubCell"/>
</dbReference>
<keyword evidence="6" id="KW-0560">Oxidoreductase</keyword>
<dbReference type="Pfam" id="PF00465">
    <property type="entry name" value="Fe-ADH"/>
    <property type="match status" value="1"/>
</dbReference>
<evidence type="ECO:0000256" key="3">
    <source>
        <dbReference type="ARBA" id="ARBA00010005"/>
    </source>
</evidence>
<protein>
    <recommendedName>
        <fullName evidence="4">hydroxyacid-oxoacid transhydrogenase</fullName>
        <ecNumber evidence="4">1.1.99.24</ecNumber>
    </recommendedName>
</protein>
<evidence type="ECO:0000256" key="4">
    <source>
        <dbReference type="ARBA" id="ARBA00013182"/>
    </source>
</evidence>
<dbReference type="InterPro" id="IPR056798">
    <property type="entry name" value="ADH_Fe_C"/>
</dbReference>
<reference evidence="11 12" key="1">
    <citation type="journal article" date="2012" name="Genome Biol.">
        <title>Genome and low-iron response of an oceanic diatom adapted to chronic iron limitation.</title>
        <authorList>
            <person name="Lommer M."/>
            <person name="Specht M."/>
            <person name="Roy A.S."/>
            <person name="Kraemer L."/>
            <person name="Andreson R."/>
            <person name="Gutowska M.A."/>
            <person name="Wolf J."/>
            <person name="Bergner S.V."/>
            <person name="Schilhabel M.B."/>
            <person name="Klostermeier U.C."/>
            <person name="Beiko R.G."/>
            <person name="Rosenstiel P."/>
            <person name="Hippler M."/>
            <person name="Laroche J."/>
        </authorList>
    </citation>
    <scope>NUCLEOTIDE SEQUENCE [LARGE SCALE GENOMIC DNA]</scope>
    <source>
        <strain evidence="11 12">CCMP1005</strain>
    </source>
</reference>
<feature type="domain" description="Alcohol dehydrogenase iron-type/glycerol dehydrogenase GldA" evidence="9">
    <location>
        <begin position="41"/>
        <end position="215"/>
    </location>
</feature>
<keyword evidence="5" id="KW-0809">Transit peptide</keyword>
<evidence type="ECO:0000259" key="9">
    <source>
        <dbReference type="Pfam" id="PF00465"/>
    </source>
</evidence>
<dbReference type="InterPro" id="IPR042157">
    <property type="entry name" value="HOT"/>
</dbReference>
<evidence type="ECO:0000256" key="7">
    <source>
        <dbReference type="ARBA" id="ARBA00023128"/>
    </source>
</evidence>
<dbReference type="CDD" id="cd08190">
    <property type="entry name" value="HOT"/>
    <property type="match status" value="1"/>
</dbReference>
<dbReference type="OrthoDB" id="339764at2759"/>
<proteinExistence type="inferred from homology"/>
<sequence length="488" mass="52500">MTIARLVPVAARVLAGNHLRCRSAKFSSSFQDPVFETASSTLRFGPGSTSEVGQDIAHLQAGRVLLFVDPNVQRLQSYQTLMESIDLHCPSAEVEVYSRIRVEPSDTSFQDAIEFAQKSAYDVVVALGGGSTIDTAKAANLYATYPTGDFYDYVNSPVGNGHPVPGPVIPLIAIPTTAGTGSECTGVCIFDDTPTRSKTGIASRALRPALGVVDPENMKTICSSVAKYPGLDVLCHALESYTAIPHQLRPGGRPSSPILRPAYQGSNPVSDIWSMHALQECVQYLPRLVADPEGDEEARSRMCLASSSAGTGFGNAGVHLCHGMSYSVASQVKNNFWTDGYSQDIREEDDVHGLVAHGLSVSINAPAVFRFTGKPQESDDNLLRQHIIERHALCARILAEARVERQGGGVPSDSAMKSEPGEALAAELLELMSELDVPLGIGKLGYTQDDVDSLARGTLPQERVTLLSPRQPVELEDLQKLFSNAMEY</sequence>
<organism evidence="11 12">
    <name type="scientific">Thalassiosira oceanica</name>
    <name type="common">Marine diatom</name>
    <dbReference type="NCBI Taxonomy" id="159749"/>
    <lineage>
        <taxon>Eukaryota</taxon>
        <taxon>Sar</taxon>
        <taxon>Stramenopiles</taxon>
        <taxon>Ochrophyta</taxon>
        <taxon>Bacillariophyta</taxon>
        <taxon>Coscinodiscophyceae</taxon>
        <taxon>Thalassiosirophycidae</taxon>
        <taxon>Thalassiosirales</taxon>
        <taxon>Thalassiosiraceae</taxon>
        <taxon>Thalassiosira</taxon>
    </lineage>
</organism>
<dbReference type="GO" id="GO:0004022">
    <property type="term" value="F:alcohol dehydrogenase (NAD+) activity"/>
    <property type="evidence" value="ECO:0007669"/>
    <property type="project" value="InterPro"/>
</dbReference>
<dbReference type="OMA" id="NLMGAGC"/>
<comment type="catalytic activity">
    <reaction evidence="8">
        <text>4-hydroxybutanoate + 2-oxoglutarate = (R)-2-hydroxyglutarate + succinate semialdehyde</text>
        <dbReference type="Rhea" id="RHEA:24734"/>
        <dbReference type="ChEBI" id="CHEBI:15801"/>
        <dbReference type="ChEBI" id="CHEBI:16724"/>
        <dbReference type="ChEBI" id="CHEBI:16810"/>
        <dbReference type="ChEBI" id="CHEBI:57706"/>
        <dbReference type="EC" id="1.1.99.24"/>
    </reaction>
</comment>
<evidence type="ECO:0000256" key="2">
    <source>
        <dbReference type="ARBA" id="ARBA00004173"/>
    </source>
</evidence>
<keyword evidence="7" id="KW-0496">Mitochondrion</keyword>
<dbReference type="GO" id="GO:0047988">
    <property type="term" value="F:hydroxyacid-oxoacid transhydrogenase activity"/>
    <property type="evidence" value="ECO:0007669"/>
    <property type="project" value="UniProtKB-EC"/>
</dbReference>
<name>K0T042_THAOC</name>
<evidence type="ECO:0000256" key="8">
    <source>
        <dbReference type="ARBA" id="ARBA00049496"/>
    </source>
</evidence>
<dbReference type="PANTHER" id="PTHR11496">
    <property type="entry name" value="ALCOHOL DEHYDROGENASE"/>
    <property type="match status" value="1"/>
</dbReference>
<dbReference type="SUPFAM" id="SSF56796">
    <property type="entry name" value="Dehydroquinate synthase-like"/>
    <property type="match status" value="1"/>
</dbReference>
<dbReference type="GO" id="GO:0046872">
    <property type="term" value="F:metal ion binding"/>
    <property type="evidence" value="ECO:0007669"/>
    <property type="project" value="InterPro"/>
</dbReference>
<dbReference type="Gene3D" id="1.20.1090.10">
    <property type="entry name" value="Dehydroquinate synthase-like - alpha domain"/>
    <property type="match status" value="1"/>
</dbReference>
<evidence type="ECO:0000256" key="5">
    <source>
        <dbReference type="ARBA" id="ARBA00022946"/>
    </source>
</evidence>
<dbReference type="Gene3D" id="3.40.50.1970">
    <property type="match status" value="1"/>
</dbReference>
<dbReference type="EC" id="1.1.99.24" evidence="4"/>
<dbReference type="InterPro" id="IPR039697">
    <property type="entry name" value="Alcohol_dehydrogenase_Fe"/>
</dbReference>